<dbReference type="Pfam" id="PF14322">
    <property type="entry name" value="SusD-like_3"/>
    <property type="match status" value="1"/>
</dbReference>
<evidence type="ECO:0000313" key="10">
    <source>
        <dbReference type="Proteomes" id="UP001193389"/>
    </source>
</evidence>
<dbReference type="PROSITE" id="PS51257">
    <property type="entry name" value="PROKAR_LIPOPROTEIN"/>
    <property type="match status" value="1"/>
</dbReference>
<evidence type="ECO:0000256" key="5">
    <source>
        <dbReference type="ARBA" id="ARBA00023237"/>
    </source>
</evidence>
<accession>A0A5K7S5M4</accession>
<feature type="domain" description="RagB/SusD" evidence="7">
    <location>
        <begin position="353"/>
        <end position="535"/>
    </location>
</feature>
<dbReference type="RefSeq" id="WP_318349896.1">
    <property type="nucleotide sequence ID" value="NZ_AP018694.1"/>
</dbReference>
<evidence type="ECO:0000256" key="4">
    <source>
        <dbReference type="ARBA" id="ARBA00023136"/>
    </source>
</evidence>
<dbReference type="InterPro" id="IPR011990">
    <property type="entry name" value="TPR-like_helical_dom_sf"/>
</dbReference>
<evidence type="ECO:0000256" key="6">
    <source>
        <dbReference type="SAM" id="SignalP"/>
    </source>
</evidence>
<feature type="chain" id="PRO_5024415319" evidence="6">
    <location>
        <begin position="22"/>
        <end position="535"/>
    </location>
</feature>
<reference evidence="9" key="1">
    <citation type="journal article" date="2020" name="Int. J. Syst. Evol. Microbiol.">
        <title>Aquipluma nitroreducens gen. nov. sp. nov., a novel facultatively anaerobic bacterium isolated from a freshwater lake.</title>
        <authorList>
            <person name="Watanabe M."/>
            <person name="Kojima H."/>
            <person name="Fukui M."/>
        </authorList>
    </citation>
    <scope>NUCLEOTIDE SEQUENCE</scope>
    <source>
        <strain evidence="9">MeG22</strain>
    </source>
</reference>
<dbReference type="SUPFAM" id="SSF48452">
    <property type="entry name" value="TPR-like"/>
    <property type="match status" value="1"/>
</dbReference>
<keyword evidence="4" id="KW-0472">Membrane</keyword>
<proteinExistence type="inferred from homology"/>
<evidence type="ECO:0000313" key="9">
    <source>
        <dbReference type="EMBL" id="BBE16858.1"/>
    </source>
</evidence>
<dbReference type="Pfam" id="PF07980">
    <property type="entry name" value="SusD_RagB"/>
    <property type="match status" value="1"/>
</dbReference>
<dbReference type="AlphaFoldDB" id="A0A5K7S5M4"/>
<dbReference type="EMBL" id="AP018694">
    <property type="protein sequence ID" value="BBE16858.1"/>
    <property type="molecule type" value="Genomic_DNA"/>
</dbReference>
<organism evidence="9 10">
    <name type="scientific">Aquipluma nitroreducens</name>
    <dbReference type="NCBI Taxonomy" id="2010828"/>
    <lineage>
        <taxon>Bacteria</taxon>
        <taxon>Pseudomonadati</taxon>
        <taxon>Bacteroidota</taxon>
        <taxon>Bacteroidia</taxon>
        <taxon>Marinilabiliales</taxon>
        <taxon>Prolixibacteraceae</taxon>
        <taxon>Aquipluma</taxon>
    </lineage>
</organism>
<keyword evidence="10" id="KW-1185">Reference proteome</keyword>
<evidence type="ECO:0000256" key="3">
    <source>
        <dbReference type="ARBA" id="ARBA00022729"/>
    </source>
</evidence>
<protein>
    <submittedName>
        <fullName evidence="9">Outer membrane protein</fullName>
    </submittedName>
</protein>
<keyword evidence="3 6" id="KW-0732">Signal</keyword>
<evidence type="ECO:0000259" key="8">
    <source>
        <dbReference type="Pfam" id="PF14322"/>
    </source>
</evidence>
<keyword evidence="5" id="KW-0998">Cell outer membrane</keyword>
<comment type="similarity">
    <text evidence="2">Belongs to the SusD family.</text>
</comment>
<evidence type="ECO:0000256" key="1">
    <source>
        <dbReference type="ARBA" id="ARBA00004442"/>
    </source>
</evidence>
<dbReference type="KEGG" id="anf:AQPE_1005"/>
<dbReference type="CDD" id="cd08977">
    <property type="entry name" value="SusD"/>
    <property type="match status" value="1"/>
</dbReference>
<dbReference type="InterPro" id="IPR012944">
    <property type="entry name" value="SusD_RagB_dom"/>
</dbReference>
<sequence>MKKKWIHILFLLILLSACDQSFIDRPQLAVQTADNFYKTENDAVEAVTAVYNYFQSYDFEVEKFEFGDIASDDAEKGGESDNDRPFVKDLEYFRTRSDNFSCSAMWKVCYTAIFQANNAITHLPDITMNEALKERLLGEVRFMRAHYYFYLINIFGDVPLSIKTPTADEYRLSKSTKATIWDQIEKDLIYARDHLPQKSKYANADLGRITKGAAQALLANAYLFQKKWALAQKEAKDIILSGEYQLEPEFQDLFQLRKTDFGVESVLEVPHMTTNTGWGDENEGTVVPVFCRSRNSGGWGFNAPTYDLLAEFEPGDPRLVHTFTFDGDDFNGEIQFNQFSPSHLCSRKVFLTPLERVGFENSDAPLNLKIIRYAEVLLIHAEAACENGDLPEALSSLNQIRKRARQSSAIDKKATFKNVNKYQVSKNQYEVYKFLNYDYWAANSDHQNLLPDITTNNQSTLRQAIRHERRVELAMENKRFYDIIRWGDPETHFHNFAEKWKTGKGSQFRKNINEVFPIPQDELDLNPRMTQNPGY</sequence>
<dbReference type="Proteomes" id="UP001193389">
    <property type="component" value="Chromosome"/>
</dbReference>
<evidence type="ECO:0000259" key="7">
    <source>
        <dbReference type="Pfam" id="PF07980"/>
    </source>
</evidence>
<feature type="signal peptide" evidence="6">
    <location>
        <begin position="1"/>
        <end position="21"/>
    </location>
</feature>
<name>A0A5K7S5M4_9BACT</name>
<feature type="domain" description="SusD-like N-terminal" evidence="8">
    <location>
        <begin position="97"/>
        <end position="223"/>
    </location>
</feature>
<dbReference type="Gene3D" id="1.25.40.390">
    <property type="match status" value="1"/>
</dbReference>
<comment type="subcellular location">
    <subcellularLocation>
        <location evidence="1">Cell outer membrane</location>
    </subcellularLocation>
</comment>
<dbReference type="GO" id="GO:0009279">
    <property type="term" value="C:cell outer membrane"/>
    <property type="evidence" value="ECO:0007669"/>
    <property type="project" value="UniProtKB-SubCell"/>
</dbReference>
<evidence type="ECO:0000256" key="2">
    <source>
        <dbReference type="ARBA" id="ARBA00006275"/>
    </source>
</evidence>
<gene>
    <name evidence="9" type="ORF">AQPE_1005</name>
</gene>
<dbReference type="InterPro" id="IPR033985">
    <property type="entry name" value="SusD-like_N"/>
</dbReference>